<dbReference type="Pfam" id="PF24883">
    <property type="entry name" value="NPHP3_N"/>
    <property type="match status" value="1"/>
</dbReference>
<dbReference type="Gene3D" id="3.40.50.300">
    <property type="entry name" value="P-loop containing nucleotide triphosphate hydrolases"/>
    <property type="match status" value="1"/>
</dbReference>
<keyword evidence="1" id="KW-0677">Repeat</keyword>
<evidence type="ECO:0000313" key="3">
    <source>
        <dbReference type="EMBL" id="KAF3077082.1"/>
    </source>
</evidence>
<accession>A0A9P4XRX0</accession>
<reference evidence="3 4" key="1">
    <citation type="submission" date="2018-06" db="EMBL/GenBank/DDBJ databases">
        <title>Genome analysis of cellulolytic fungus Trichoderma lentiforme CFAM-422.</title>
        <authorList>
            <person name="Steindorff A.S."/>
            <person name="Formighieri E.F."/>
            <person name="Midorikawa G.E.O."/>
            <person name="Tamietti M.S."/>
            <person name="Ramos E.Z."/>
            <person name="Silva A.S."/>
            <person name="Bon E.P.S."/>
            <person name="Mendes T.D."/>
            <person name="Damaso M.C.T."/>
            <person name="Favaro L.C.L."/>
        </authorList>
    </citation>
    <scope>NUCLEOTIDE SEQUENCE [LARGE SCALE GENOMIC DNA]</scope>
    <source>
        <strain evidence="3 4">CFAM-422</strain>
    </source>
</reference>
<dbReference type="Pfam" id="PF25053">
    <property type="entry name" value="DUF7791"/>
    <property type="match status" value="1"/>
</dbReference>
<dbReference type="PANTHER" id="PTHR10039:SF5">
    <property type="entry name" value="NACHT DOMAIN-CONTAINING PROTEIN"/>
    <property type="match status" value="1"/>
</dbReference>
<dbReference type="InterPro" id="IPR027417">
    <property type="entry name" value="P-loop_NTPase"/>
</dbReference>
<dbReference type="PROSITE" id="PS50837">
    <property type="entry name" value="NACHT"/>
    <property type="match status" value="1"/>
</dbReference>
<gene>
    <name evidence="3" type="ORF">CFAM422_000001</name>
</gene>
<comment type="caution">
    <text evidence="3">The sequence shown here is derived from an EMBL/GenBank/DDBJ whole genome shotgun (WGS) entry which is preliminary data.</text>
</comment>
<dbReference type="InterPro" id="IPR056884">
    <property type="entry name" value="NPHP3-like_N"/>
</dbReference>
<evidence type="ECO:0000259" key="2">
    <source>
        <dbReference type="PROSITE" id="PS50837"/>
    </source>
</evidence>
<dbReference type="InterPro" id="IPR007111">
    <property type="entry name" value="NACHT_NTPase"/>
</dbReference>
<proteinExistence type="predicted"/>
<organism evidence="3 4">
    <name type="scientific">Trichoderma lentiforme</name>
    <dbReference type="NCBI Taxonomy" id="1567552"/>
    <lineage>
        <taxon>Eukaryota</taxon>
        <taxon>Fungi</taxon>
        <taxon>Dikarya</taxon>
        <taxon>Ascomycota</taxon>
        <taxon>Pezizomycotina</taxon>
        <taxon>Sordariomycetes</taxon>
        <taxon>Hypocreomycetidae</taxon>
        <taxon>Hypocreales</taxon>
        <taxon>Hypocreaceae</taxon>
        <taxon>Trichoderma</taxon>
    </lineage>
</organism>
<dbReference type="Proteomes" id="UP000801864">
    <property type="component" value="Unassembled WGS sequence"/>
</dbReference>
<name>A0A9P4XRX0_9HYPO</name>
<protein>
    <recommendedName>
        <fullName evidence="2">NACHT domain-containing protein</fullName>
    </recommendedName>
</protein>
<dbReference type="SUPFAM" id="SSF52540">
    <property type="entry name" value="P-loop containing nucleoside triphosphate hydrolases"/>
    <property type="match status" value="1"/>
</dbReference>
<sequence>MEPIAALSLAANIVQFTELVTKLFLETQEIYKSAANGPEGVQTLSDVSEELYILSRRINATESVVSRLTVDGDKTMWKSFVVALRSVQKQKDVDELRYKVRDLQSRLGLHMQQALSDQQSALSKAFQNLKEDNRRIELDRNIKLDEVKEALSKSIQDLRGSHTEAMSQQLQQLHQLHDAMINAADHSNLIAAEQRILMSLRFQEIKRRRDAVFTAHKTTFEWIFKDTINLRDGKIAIGFKEWLEKQSGHFWLEGKAGSGKSTLMKFISTHADTEMYLSAWAANANKRLVTTSFFFWHSGSPLEKSQEGLLRSLLFGILAKCPDLIKLVCANRLKALDHEIEEWTREELLETLRQLANQVLPVRFCFFIDGLDEYDGDHDDLIETVKALISLPNIKICLSSRPWPQFRDAFGKNQDQVLRLQDLTRDDIRSYVTDKFLGHEVFKQVADTNPEYKNLIEQVVNNAEGVFLWVYLVVRSLLDGIRNRDLLSDLKLRLEQLPQNLEDFFKHMLSQIDKTYKTRSMKAFQIALSAPEPPLLAFYSILDILEDRPGRVCGDVSQKIALEEIEKMEEIMKRRLDERCKGLLEISTDQSQRSIGLRDSVVFLHRSVRDFLNTKDMQNNFKEEFDEGYNVNLASCQAILETISIVGRDETALASIELLPQLFYHVREIESRHSSSELISNAHSILDRAESLLRRSKKWKWWRKNTAFVGTAIEWDLCGYVKRRVDAQPALLQTRQRPLLDYALRPSKVRYLNDILRSPEMVSILLKSNANPNSKFKDFTIWAHFLETIIAQPELANQADIIDIAKKLLQNGADLNAVVTRKEKEFIVKPTSTGRASDLHRRKRQGTIIIEKRANEVLQEIYDPERYILIKNAQVQKESRWTVSFFT</sequence>
<dbReference type="AlphaFoldDB" id="A0A9P4XRX0"/>
<keyword evidence="4" id="KW-1185">Reference proteome</keyword>
<dbReference type="EMBL" id="QLNT01000001">
    <property type="protein sequence ID" value="KAF3077082.1"/>
    <property type="molecule type" value="Genomic_DNA"/>
</dbReference>
<evidence type="ECO:0000313" key="4">
    <source>
        <dbReference type="Proteomes" id="UP000801864"/>
    </source>
</evidence>
<dbReference type="InterPro" id="IPR056693">
    <property type="entry name" value="DUF7791"/>
</dbReference>
<evidence type="ECO:0000256" key="1">
    <source>
        <dbReference type="ARBA" id="ARBA00022737"/>
    </source>
</evidence>
<dbReference type="PANTHER" id="PTHR10039">
    <property type="entry name" value="AMELOGENIN"/>
    <property type="match status" value="1"/>
</dbReference>
<feature type="domain" description="NACHT" evidence="2">
    <location>
        <begin position="248"/>
        <end position="402"/>
    </location>
</feature>